<dbReference type="Gene3D" id="3.30.365.10">
    <property type="entry name" value="Aldehyde oxidase/xanthine dehydrogenase, molybdopterin binding domain"/>
    <property type="match status" value="1"/>
</dbReference>
<dbReference type="Proteomes" id="UP000018009">
    <property type="component" value="Unassembled WGS sequence"/>
</dbReference>
<reference evidence="1" key="1">
    <citation type="submission" date="2012-11" db="EMBL/GenBank/DDBJ databases">
        <title>Dependencies among metagenomic species, viruses, plasmids and units of genetic variation.</title>
        <authorList>
            <person name="Nielsen H.B."/>
            <person name="Almeida M."/>
            <person name="Juncker A.S."/>
            <person name="Rasmussen S."/>
            <person name="Li J."/>
            <person name="Sunagawa S."/>
            <person name="Plichta D."/>
            <person name="Gautier L."/>
            <person name="Le Chatelier E."/>
            <person name="Peletier E."/>
            <person name="Bonde I."/>
            <person name="Nielsen T."/>
            <person name="Manichanh C."/>
            <person name="Arumugam M."/>
            <person name="Batto J."/>
            <person name="Santos M.B.Q.D."/>
            <person name="Blom N."/>
            <person name="Borruel N."/>
            <person name="Burgdorf K.S."/>
            <person name="Boumezbeur F."/>
            <person name="Casellas F."/>
            <person name="Dore J."/>
            <person name="Guarner F."/>
            <person name="Hansen T."/>
            <person name="Hildebrand F."/>
            <person name="Kaas R.S."/>
            <person name="Kennedy S."/>
            <person name="Kristiansen K."/>
            <person name="Kultima J.R."/>
            <person name="Leonard P."/>
            <person name="Levenez F."/>
            <person name="Lund O."/>
            <person name="Moumen B."/>
            <person name="Le Paslier D."/>
            <person name="Pons N."/>
            <person name="Pedersen O."/>
            <person name="Prifti E."/>
            <person name="Qin J."/>
            <person name="Raes J."/>
            <person name="Tap J."/>
            <person name="Tims S."/>
            <person name="Ussery D.W."/>
            <person name="Yamada T."/>
            <person name="MetaHit consortium"/>
            <person name="Renault P."/>
            <person name="Sicheritz-Ponten T."/>
            <person name="Bork P."/>
            <person name="Wang J."/>
            <person name="Brunak S."/>
            <person name="Ehrlich S.D."/>
        </authorList>
    </citation>
    <scope>NUCLEOTIDE SEQUENCE [LARGE SCALE GENOMIC DNA]</scope>
</reference>
<dbReference type="AlphaFoldDB" id="R6JTV8"/>
<comment type="caution">
    <text evidence="1">The sequence shown here is derived from an EMBL/GenBank/DDBJ whole genome shotgun (WGS) entry which is preliminary data.</text>
</comment>
<proteinExistence type="predicted"/>
<protein>
    <submittedName>
        <fullName evidence="1">Uncharacterized protein</fullName>
    </submittedName>
</protein>
<evidence type="ECO:0000313" key="2">
    <source>
        <dbReference type="Proteomes" id="UP000018009"/>
    </source>
</evidence>
<name>R6JTV8_9FIRM</name>
<organism evidence="1 2">
    <name type="scientific">[Clostridium] clostridioforme CAG:132</name>
    <dbReference type="NCBI Taxonomy" id="1263065"/>
    <lineage>
        <taxon>Bacteria</taxon>
        <taxon>Bacillati</taxon>
        <taxon>Bacillota</taxon>
        <taxon>Clostridia</taxon>
        <taxon>Lachnospirales</taxon>
        <taxon>Lachnospiraceae</taxon>
        <taxon>Enterocloster</taxon>
    </lineage>
</organism>
<evidence type="ECO:0000313" key="1">
    <source>
        <dbReference type="EMBL" id="CDB61236.1"/>
    </source>
</evidence>
<accession>R6JTV8</accession>
<dbReference type="InterPro" id="IPR037165">
    <property type="entry name" value="AldOxase/xan_DH_Mopterin-bd_sf"/>
</dbReference>
<dbReference type="GO" id="GO:0016491">
    <property type="term" value="F:oxidoreductase activity"/>
    <property type="evidence" value="ECO:0007669"/>
    <property type="project" value="InterPro"/>
</dbReference>
<sequence>MQKIADFLRMDMADLQMKNMVDPDSCDSIFHKPRGNPRPKDCLKRAPELIDYEACLKEQEATRNIDIVSRRQSICCGGTLLSGLCRGPL</sequence>
<dbReference type="SUPFAM" id="SSF56003">
    <property type="entry name" value="Molybdenum cofactor-binding domain"/>
    <property type="match status" value="1"/>
</dbReference>
<gene>
    <name evidence="1" type="ORF">BN486_01534</name>
</gene>
<dbReference type="EMBL" id="CBDY010000041">
    <property type="protein sequence ID" value="CDB61236.1"/>
    <property type="molecule type" value="Genomic_DNA"/>
</dbReference>